<dbReference type="GO" id="GO:0035082">
    <property type="term" value="P:axoneme assembly"/>
    <property type="evidence" value="ECO:0007669"/>
    <property type="project" value="TreeGrafter"/>
</dbReference>
<gene>
    <name evidence="7" type="ORF">HJG63_017028</name>
</gene>
<feature type="region of interest" description="Disordered" evidence="6">
    <location>
        <begin position="441"/>
        <end position="465"/>
    </location>
</feature>
<organism evidence="7 8">
    <name type="scientific">Rousettus aegyptiacus</name>
    <name type="common">Egyptian fruit bat</name>
    <name type="synonym">Pteropus aegyptiacus</name>
    <dbReference type="NCBI Taxonomy" id="9407"/>
    <lineage>
        <taxon>Eukaryota</taxon>
        <taxon>Metazoa</taxon>
        <taxon>Chordata</taxon>
        <taxon>Craniata</taxon>
        <taxon>Vertebrata</taxon>
        <taxon>Euteleostomi</taxon>
        <taxon>Mammalia</taxon>
        <taxon>Eutheria</taxon>
        <taxon>Laurasiatheria</taxon>
        <taxon>Chiroptera</taxon>
        <taxon>Yinpterochiroptera</taxon>
        <taxon>Pteropodoidea</taxon>
        <taxon>Pteropodidae</taxon>
        <taxon>Rousettinae</taxon>
        <taxon>Rousettus</taxon>
    </lineage>
</organism>
<keyword evidence="8" id="KW-1185">Reference proteome</keyword>
<evidence type="ECO:0000256" key="1">
    <source>
        <dbReference type="ARBA" id="ARBA00004430"/>
    </source>
</evidence>
<dbReference type="CDD" id="cd22963">
    <property type="entry name" value="DD_CrRSP4-like"/>
    <property type="match status" value="1"/>
</dbReference>
<feature type="compositionally biased region" description="Polar residues" evidence="6">
    <location>
        <begin position="128"/>
        <end position="145"/>
    </location>
</feature>
<dbReference type="GO" id="GO:0060294">
    <property type="term" value="P:cilium movement involved in cell motility"/>
    <property type="evidence" value="ECO:0007669"/>
    <property type="project" value="InterPro"/>
</dbReference>
<dbReference type="Pfam" id="PF04712">
    <property type="entry name" value="Radial_spoke"/>
    <property type="match status" value="2"/>
</dbReference>
<evidence type="ECO:0000313" key="7">
    <source>
        <dbReference type="EMBL" id="KAF6507795.1"/>
    </source>
</evidence>
<comment type="subcellular location">
    <subcellularLocation>
        <location evidence="1">Cytoplasm</location>
        <location evidence="1">Cytoskeleton</location>
        <location evidence="1">Cilium axoneme</location>
    </subcellularLocation>
</comment>
<evidence type="ECO:0000256" key="3">
    <source>
        <dbReference type="ARBA" id="ARBA00023069"/>
    </source>
</evidence>
<feature type="compositionally biased region" description="Acidic residues" evidence="6">
    <location>
        <begin position="310"/>
        <end position="332"/>
    </location>
</feature>
<evidence type="ECO:0000256" key="5">
    <source>
        <dbReference type="ARBA" id="ARBA00023273"/>
    </source>
</evidence>
<feature type="compositionally biased region" description="Basic and acidic residues" evidence="6">
    <location>
        <begin position="8"/>
        <end position="24"/>
    </location>
</feature>
<evidence type="ECO:0000313" key="8">
    <source>
        <dbReference type="Proteomes" id="UP000593571"/>
    </source>
</evidence>
<name>A0A7J8KG67_ROUAE</name>
<comment type="caution">
    <text evidence="7">The sequence shown here is derived from an EMBL/GenBank/DDBJ whole genome shotgun (WGS) entry which is preliminary data.</text>
</comment>
<dbReference type="PANTHER" id="PTHR13159:SF4">
    <property type="entry name" value="RADIAL SPOKE HEAD PROTEIN 4 HOMOLOG A"/>
    <property type="match status" value="1"/>
</dbReference>
<reference evidence="7 8" key="1">
    <citation type="journal article" date="2020" name="Nature">
        <title>Six reference-quality genomes reveal evolution of bat adaptations.</title>
        <authorList>
            <person name="Jebb D."/>
            <person name="Huang Z."/>
            <person name="Pippel M."/>
            <person name="Hughes G.M."/>
            <person name="Lavrichenko K."/>
            <person name="Devanna P."/>
            <person name="Winkler S."/>
            <person name="Jermiin L.S."/>
            <person name="Skirmuntt E.C."/>
            <person name="Katzourakis A."/>
            <person name="Burkitt-Gray L."/>
            <person name="Ray D.A."/>
            <person name="Sullivan K.A.M."/>
            <person name="Roscito J.G."/>
            <person name="Kirilenko B.M."/>
            <person name="Davalos L.M."/>
            <person name="Corthals A.P."/>
            <person name="Power M.L."/>
            <person name="Jones G."/>
            <person name="Ransome R.D."/>
            <person name="Dechmann D.K.N."/>
            <person name="Locatelli A.G."/>
            <person name="Puechmaille S.J."/>
            <person name="Fedrigo O."/>
            <person name="Jarvis E.D."/>
            <person name="Hiller M."/>
            <person name="Vernes S.C."/>
            <person name="Myers E.W."/>
            <person name="Teeling E.C."/>
        </authorList>
    </citation>
    <scope>NUCLEOTIDE SEQUENCE [LARGE SCALE GENOMIC DNA]</scope>
    <source>
        <strain evidence="7">MRouAeg1</strain>
        <tissue evidence="7">Muscle</tissue>
    </source>
</reference>
<feature type="compositionally biased region" description="Acidic residues" evidence="6">
    <location>
        <begin position="449"/>
        <end position="465"/>
    </location>
</feature>
<sequence length="465" mass="52441">MEELAFLKQEKENQEPAEEERPWEEMTAASSQDPKPGLLKTPESEQGPETGIQPRISPPCSPQSRGSTPLDDLRGASSPPPPQEPSSTLSSRDVAAPWQSDKTTRVITEAETLHSDHLEESHDKGESTPHQTCQSEGNAFQQPQQTDDHLYGPKDVSCSNSIRKELRFDIFQESDSNSNYYLNEAEPGASEMAPSMLEIAIRNAKAYLLKTSGKSGLNLYEHLSNMLTKVLDERPENAVDIIENISQDVKMAHFSKKLDTLQNENEMLPTYEIAEKQKALFLQGNLEGADQELEDEIGRCNWFNPKQKSEEEEEEDEDDEEKEEKEEPDYIEQEVGPPLLTPISEDLEIQNTPPWTTRLSSNIIPQYAIAVLRSNLWPGAYAFCNGKKFENLYIGWGHKYSPDSYTPPVPPSVCQEYPSGPEITEIDDPTVEEEQAFKVAQEATILPTEEGEETEEDEDEEDNYE</sequence>
<keyword evidence="5" id="KW-0966">Cell projection</keyword>
<keyword evidence="4" id="KW-0206">Cytoskeleton</keyword>
<dbReference type="InterPro" id="IPR006802">
    <property type="entry name" value="Radial_spoke"/>
</dbReference>
<protein>
    <submittedName>
        <fullName evidence="7">Radial spoke head component 4A</fullName>
    </submittedName>
</protein>
<evidence type="ECO:0000256" key="2">
    <source>
        <dbReference type="ARBA" id="ARBA00022490"/>
    </source>
</evidence>
<proteinExistence type="predicted"/>
<feature type="region of interest" description="Disordered" evidence="6">
    <location>
        <begin position="1"/>
        <end position="148"/>
    </location>
</feature>
<keyword evidence="2" id="KW-0963">Cytoplasm</keyword>
<dbReference type="PANTHER" id="PTHR13159">
    <property type="entry name" value="RADIAL SPOKEHEAD-RELATED"/>
    <property type="match status" value="1"/>
</dbReference>
<accession>A0A7J8KG67</accession>
<keyword evidence="3" id="KW-0969">Cilium</keyword>
<feature type="compositionally biased region" description="Basic and acidic residues" evidence="6">
    <location>
        <begin position="111"/>
        <end position="127"/>
    </location>
</feature>
<dbReference type="Proteomes" id="UP000593571">
    <property type="component" value="Unassembled WGS sequence"/>
</dbReference>
<dbReference type="EMBL" id="JACASE010000001">
    <property type="protein sequence ID" value="KAF6507795.1"/>
    <property type="molecule type" value="Genomic_DNA"/>
</dbReference>
<evidence type="ECO:0000256" key="6">
    <source>
        <dbReference type="SAM" id="MobiDB-lite"/>
    </source>
</evidence>
<dbReference type="GO" id="GO:0001534">
    <property type="term" value="C:radial spoke"/>
    <property type="evidence" value="ECO:0007669"/>
    <property type="project" value="InterPro"/>
</dbReference>
<evidence type="ECO:0000256" key="4">
    <source>
        <dbReference type="ARBA" id="ARBA00023212"/>
    </source>
</evidence>
<feature type="region of interest" description="Disordered" evidence="6">
    <location>
        <begin position="299"/>
        <end position="337"/>
    </location>
</feature>
<dbReference type="AlphaFoldDB" id="A0A7J8KG67"/>